<dbReference type="PANTHER" id="PTHR12109">
    <property type="entry name" value="RING FINGER PROTEIN 141-RELATED"/>
    <property type="match status" value="1"/>
</dbReference>
<feature type="compositionally biased region" description="Low complexity" evidence="6">
    <location>
        <begin position="425"/>
        <end position="439"/>
    </location>
</feature>
<protein>
    <recommendedName>
        <fullName evidence="7">RING-type domain-containing protein</fullName>
    </recommendedName>
</protein>
<evidence type="ECO:0000256" key="4">
    <source>
        <dbReference type="PROSITE-ProRule" id="PRU00175"/>
    </source>
</evidence>
<dbReference type="InterPro" id="IPR018957">
    <property type="entry name" value="Znf_C3HC4_RING-type"/>
</dbReference>
<keyword evidence="2 4" id="KW-0863">Zinc-finger</keyword>
<evidence type="ECO:0000256" key="2">
    <source>
        <dbReference type="ARBA" id="ARBA00022771"/>
    </source>
</evidence>
<dbReference type="InterPro" id="IPR013083">
    <property type="entry name" value="Znf_RING/FYVE/PHD"/>
</dbReference>
<evidence type="ECO:0000313" key="9">
    <source>
        <dbReference type="Proteomes" id="UP000247702"/>
    </source>
</evidence>
<feature type="compositionally biased region" description="Basic and acidic residues" evidence="6">
    <location>
        <begin position="511"/>
        <end position="520"/>
    </location>
</feature>
<comment type="caution">
    <text evidence="8">The sequence shown here is derived from an EMBL/GenBank/DDBJ whole genome shotgun (WGS) entry which is preliminary data.</text>
</comment>
<gene>
    <name evidence="8" type="ORF">RclHR1_00910002</name>
</gene>
<evidence type="ECO:0000256" key="3">
    <source>
        <dbReference type="ARBA" id="ARBA00022833"/>
    </source>
</evidence>
<feature type="compositionally biased region" description="Basic and acidic residues" evidence="6">
    <location>
        <begin position="332"/>
        <end position="347"/>
    </location>
</feature>
<dbReference type="Proteomes" id="UP000247702">
    <property type="component" value="Unassembled WGS sequence"/>
</dbReference>
<keyword evidence="9" id="KW-1185">Reference proteome</keyword>
<evidence type="ECO:0000256" key="1">
    <source>
        <dbReference type="ARBA" id="ARBA00022723"/>
    </source>
</evidence>
<dbReference type="SUPFAM" id="SSF57850">
    <property type="entry name" value="RING/U-box"/>
    <property type="match status" value="1"/>
</dbReference>
<feature type="region of interest" description="Disordered" evidence="6">
    <location>
        <begin position="291"/>
        <end position="360"/>
    </location>
</feature>
<sequence>MTETNTKNDTSCTRYQKDSSIVQETVSSPSSKKTDFSEAQSTEKTSEENVQSSDHEGPKASTGLKRKASIASLTEAKRKRSTEVQVPEESILDPVDPEDKIKNLMFHLDSLKEECIWKDNQIEKLKVELTEKEKEIKRLLATNNRYKSGLACIICTGYLANPCTINCGHSFCYSCLREWLKTNRENGSKCPSCRAKITTYPVLSYVLKDQVEAMIEQLPPEEKKGVLETLEKEDQIYRQISDHWAGIFDPSVRPLLDEEDGVLRCPNCGWEVEGSICGNCRQRIDIENRDFDSVNDDDDNDSDNSEIGNEFDIYDSNDSFIDNGSDMVDNDNESHGVDLFDNDHRNLDAGPITPTSPNESYIIDENEDESRSSNAIVINDSSSGLSELNELSEEQSECDSTGEKNVIVISSESDGDDDGEEKSLRSFNSNPPSPLSDSPCVTNPSCEPDEEPFRVRLNARRKPVYLDQDDENQEITRIFSAAGSEVEYAERNSDNHISSDSDGSRHVQANDYKHDIKNHD</sequence>
<evidence type="ECO:0000256" key="6">
    <source>
        <dbReference type="SAM" id="MobiDB-lite"/>
    </source>
</evidence>
<dbReference type="SMART" id="SM00184">
    <property type="entry name" value="RING"/>
    <property type="match status" value="1"/>
</dbReference>
<dbReference type="PROSITE" id="PS00518">
    <property type="entry name" value="ZF_RING_1"/>
    <property type="match status" value="1"/>
</dbReference>
<accession>A0A2Z6SHM7</accession>
<evidence type="ECO:0000259" key="7">
    <source>
        <dbReference type="PROSITE" id="PS50089"/>
    </source>
</evidence>
<feature type="compositionally biased region" description="Acidic residues" evidence="6">
    <location>
        <begin position="293"/>
        <end position="304"/>
    </location>
</feature>
<organism evidence="8 9">
    <name type="scientific">Rhizophagus clarus</name>
    <dbReference type="NCBI Taxonomy" id="94130"/>
    <lineage>
        <taxon>Eukaryota</taxon>
        <taxon>Fungi</taxon>
        <taxon>Fungi incertae sedis</taxon>
        <taxon>Mucoromycota</taxon>
        <taxon>Glomeromycotina</taxon>
        <taxon>Glomeromycetes</taxon>
        <taxon>Glomerales</taxon>
        <taxon>Glomeraceae</taxon>
        <taxon>Rhizophagus</taxon>
    </lineage>
</organism>
<keyword evidence="3" id="KW-0862">Zinc</keyword>
<feature type="compositionally biased region" description="Polar residues" evidence="6">
    <location>
        <begin position="1"/>
        <end position="52"/>
    </location>
</feature>
<dbReference type="InterPro" id="IPR001841">
    <property type="entry name" value="Znf_RING"/>
</dbReference>
<dbReference type="Pfam" id="PF00097">
    <property type="entry name" value="zf-C3HC4"/>
    <property type="match status" value="1"/>
</dbReference>
<feature type="region of interest" description="Disordered" evidence="6">
    <location>
        <begin position="1"/>
        <end position="90"/>
    </location>
</feature>
<dbReference type="EMBL" id="BEXD01004326">
    <property type="protein sequence ID" value="GBC09752.1"/>
    <property type="molecule type" value="Genomic_DNA"/>
</dbReference>
<evidence type="ECO:0000256" key="5">
    <source>
        <dbReference type="SAM" id="Coils"/>
    </source>
</evidence>
<name>A0A2Z6SHM7_9GLOM</name>
<feature type="region of interest" description="Disordered" evidence="6">
    <location>
        <begin position="483"/>
        <end position="520"/>
    </location>
</feature>
<feature type="region of interest" description="Disordered" evidence="6">
    <location>
        <begin position="411"/>
        <end position="452"/>
    </location>
</feature>
<reference evidence="8 9" key="1">
    <citation type="submission" date="2017-11" db="EMBL/GenBank/DDBJ databases">
        <title>The genome of Rhizophagus clarus HR1 reveals common genetic basis of auxotrophy among arbuscular mycorrhizal fungi.</title>
        <authorList>
            <person name="Kobayashi Y."/>
        </authorList>
    </citation>
    <scope>NUCLEOTIDE SEQUENCE [LARGE SCALE GENOMIC DNA]</scope>
    <source>
        <strain evidence="8 9">HR1</strain>
    </source>
</reference>
<dbReference type="AlphaFoldDB" id="A0A2Z6SHM7"/>
<dbReference type="InterPro" id="IPR047126">
    <property type="entry name" value="RNF141-like"/>
</dbReference>
<feature type="domain" description="RING-type" evidence="7">
    <location>
        <begin position="152"/>
        <end position="194"/>
    </location>
</feature>
<dbReference type="InterPro" id="IPR017907">
    <property type="entry name" value="Znf_RING_CS"/>
</dbReference>
<dbReference type="STRING" id="94130.A0A2Z6SHM7"/>
<feature type="compositionally biased region" description="Basic and acidic residues" evidence="6">
    <location>
        <begin position="488"/>
        <end position="505"/>
    </location>
</feature>
<dbReference type="Gene3D" id="3.30.40.10">
    <property type="entry name" value="Zinc/RING finger domain, C3HC4 (zinc finger)"/>
    <property type="match status" value="1"/>
</dbReference>
<feature type="coiled-coil region" evidence="5">
    <location>
        <begin position="108"/>
        <end position="142"/>
    </location>
</feature>
<proteinExistence type="predicted"/>
<keyword evidence="1" id="KW-0479">Metal-binding</keyword>
<keyword evidence="5" id="KW-0175">Coiled coil</keyword>
<dbReference type="PROSITE" id="PS50089">
    <property type="entry name" value="ZF_RING_2"/>
    <property type="match status" value="1"/>
</dbReference>
<evidence type="ECO:0000313" key="8">
    <source>
        <dbReference type="EMBL" id="GBC09752.1"/>
    </source>
</evidence>
<dbReference type="GO" id="GO:0008270">
    <property type="term" value="F:zinc ion binding"/>
    <property type="evidence" value="ECO:0007669"/>
    <property type="project" value="UniProtKB-KW"/>
</dbReference>